<keyword evidence="3 4" id="KW-0687">Ribonucleoprotein</keyword>
<dbReference type="FunFam" id="3.30.70.600:FF:000003">
    <property type="entry name" value="30S ribosomal protein S10"/>
    <property type="match status" value="1"/>
</dbReference>
<dbReference type="AlphaFoldDB" id="K2AVS4"/>
<dbReference type="SUPFAM" id="SSF54999">
    <property type="entry name" value="Ribosomal protein S10"/>
    <property type="match status" value="1"/>
</dbReference>
<dbReference type="Gene3D" id="3.30.70.600">
    <property type="entry name" value="Ribosomal protein S10 domain"/>
    <property type="match status" value="1"/>
</dbReference>
<reference evidence="6" key="1">
    <citation type="journal article" date="2012" name="Science">
        <title>Fermentation, hydrogen, and sulfur metabolism in multiple uncultivated bacterial phyla.</title>
        <authorList>
            <person name="Wrighton K.C."/>
            <person name="Thomas B.C."/>
            <person name="Sharon I."/>
            <person name="Miller C.S."/>
            <person name="Castelle C.J."/>
            <person name="VerBerkmoes N.C."/>
            <person name="Wilkins M.J."/>
            <person name="Hettich R.L."/>
            <person name="Lipton M.S."/>
            <person name="Williams K.H."/>
            <person name="Long P.E."/>
            <person name="Banfield J.F."/>
        </authorList>
    </citation>
    <scope>NUCLEOTIDE SEQUENCE [LARGE SCALE GENOMIC DNA]</scope>
</reference>
<dbReference type="InterPro" id="IPR001848">
    <property type="entry name" value="Ribosomal_uS10"/>
</dbReference>
<organism evidence="6">
    <name type="scientific">uncultured bacterium</name>
    <name type="common">gcode 4</name>
    <dbReference type="NCBI Taxonomy" id="1234023"/>
    <lineage>
        <taxon>Bacteria</taxon>
        <taxon>environmental samples</taxon>
    </lineage>
</organism>
<evidence type="ECO:0000256" key="2">
    <source>
        <dbReference type="ARBA" id="ARBA00022980"/>
    </source>
</evidence>
<dbReference type="NCBIfam" id="NF001861">
    <property type="entry name" value="PRK00596.1"/>
    <property type="match status" value="1"/>
</dbReference>
<dbReference type="GO" id="GO:0003735">
    <property type="term" value="F:structural constituent of ribosome"/>
    <property type="evidence" value="ECO:0007669"/>
    <property type="project" value="InterPro"/>
</dbReference>
<dbReference type="PANTHER" id="PTHR11700">
    <property type="entry name" value="30S RIBOSOMAL PROTEIN S10 FAMILY MEMBER"/>
    <property type="match status" value="1"/>
</dbReference>
<gene>
    <name evidence="4" type="primary">rpsJ</name>
    <name evidence="6" type="ORF">ACD_49C00099G0003</name>
</gene>
<evidence type="ECO:0000256" key="3">
    <source>
        <dbReference type="ARBA" id="ARBA00023274"/>
    </source>
</evidence>
<dbReference type="GO" id="GO:0005840">
    <property type="term" value="C:ribosome"/>
    <property type="evidence" value="ECO:0007669"/>
    <property type="project" value="UniProtKB-KW"/>
</dbReference>
<dbReference type="GO" id="GO:0006412">
    <property type="term" value="P:translation"/>
    <property type="evidence" value="ECO:0007669"/>
    <property type="project" value="UniProtKB-UniRule"/>
</dbReference>
<dbReference type="SMART" id="SM01403">
    <property type="entry name" value="Ribosomal_S10"/>
    <property type="match status" value="1"/>
</dbReference>
<proteinExistence type="inferred from homology"/>
<name>K2AVS4_9BACT</name>
<feature type="domain" description="Small ribosomal subunit protein uS10" evidence="5">
    <location>
        <begin position="10"/>
        <end position="104"/>
    </location>
</feature>
<dbReference type="NCBIfam" id="TIGR01049">
    <property type="entry name" value="rpsJ_bact"/>
    <property type="match status" value="1"/>
</dbReference>
<sequence length="106" mass="11968">MSSKKTGNIRIIVRAFEHKLIDEAVKKIVTTAKDSGVIVIWPIPLPTKIEKITVNRSTFVNKDAREQFEIRRHKRLIDIVEPTPKTLELLQAVNIPSGVGVEIKTT</sequence>
<comment type="caution">
    <text evidence="6">The sequence shown here is derived from an EMBL/GenBank/DDBJ whole genome shotgun (WGS) entry which is preliminary data.</text>
</comment>
<protein>
    <recommendedName>
        <fullName evidence="4">Small ribosomal subunit protein uS10</fullName>
    </recommendedName>
</protein>
<dbReference type="InterPro" id="IPR027486">
    <property type="entry name" value="Ribosomal_uS10_dom"/>
</dbReference>
<comment type="function">
    <text evidence="4">Involved in the binding of tRNA to the ribosomes.</text>
</comment>
<comment type="subunit">
    <text evidence="4">Part of the 30S ribosomal subunit.</text>
</comment>
<dbReference type="InterPro" id="IPR036838">
    <property type="entry name" value="Ribosomal_uS10_dom_sf"/>
</dbReference>
<accession>K2AVS4</accession>
<dbReference type="GO" id="GO:1990904">
    <property type="term" value="C:ribonucleoprotein complex"/>
    <property type="evidence" value="ECO:0007669"/>
    <property type="project" value="UniProtKB-KW"/>
</dbReference>
<evidence type="ECO:0000259" key="5">
    <source>
        <dbReference type="SMART" id="SM01403"/>
    </source>
</evidence>
<dbReference type="Pfam" id="PF00338">
    <property type="entry name" value="Ribosomal_S10"/>
    <property type="match status" value="1"/>
</dbReference>
<dbReference type="HAMAP" id="MF_00508">
    <property type="entry name" value="Ribosomal_uS10"/>
    <property type="match status" value="1"/>
</dbReference>
<dbReference type="GO" id="GO:0000049">
    <property type="term" value="F:tRNA binding"/>
    <property type="evidence" value="ECO:0007669"/>
    <property type="project" value="UniProtKB-UniRule"/>
</dbReference>
<dbReference type="EMBL" id="AMFJ01021685">
    <property type="protein sequence ID" value="EKD65746.1"/>
    <property type="molecule type" value="Genomic_DNA"/>
</dbReference>
<comment type="similarity">
    <text evidence="1 4">Belongs to the universal ribosomal protein uS10 family.</text>
</comment>
<evidence type="ECO:0000256" key="1">
    <source>
        <dbReference type="ARBA" id="ARBA00007102"/>
    </source>
</evidence>
<evidence type="ECO:0000313" key="6">
    <source>
        <dbReference type="EMBL" id="EKD65746.1"/>
    </source>
</evidence>
<evidence type="ECO:0000256" key="4">
    <source>
        <dbReference type="HAMAP-Rule" id="MF_00508"/>
    </source>
</evidence>
<dbReference type="PRINTS" id="PR00971">
    <property type="entry name" value="RIBOSOMALS10"/>
</dbReference>
<keyword evidence="2 4" id="KW-0689">Ribosomal protein</keyword>